<evidence type="ECO:0008006" key="3">
    <source>
        <dbReference type="Google" id="ProtNLM"/>
    </source>
</evidence>
<dbReference type="RefSeq" id="WP_155303428.1">
    <property type="nucleotide sequence ID" value="NZ_AP021875.1"/>
</dbReference>
<sequence>MDLALDSNWDLIVSNRDLAKVTEGDAIEQHLAQRLKTWMGEWFRDLREGVPYLQQVLVKQSNPVVLDGIFKSVIINTPGIVELTAFDLLADSRTRQLKVAFGAINEEGEQIYFEEVVP</sequence>
<gene>
    <name evidence="1" type="ORF">DSCW_18070</name>
</gene>
<keyword evidence="2" id="KW-1185">Reference proteome</keyword>
<proteinExistence type="predicted"/>
<reference evidence="1 2" key="1">
    <citation type="submission" date="2019-11" db="EMBL/GenBank/DDBJ databases">
        <title>Comparative genomics of hydrocarbon-degrading Desulfosarcina strains.</title>
        <authorList>
            <person name="Watanabe M."/>
            <person name="Kojima H."/>
            <person name="Fukui M."/>
        </authorList>
    </citation>
    <scope>NUCLEOTIDE SEQUENCE [LARGE SCALE GENOMIC DNA]</scope>
    <source>
        <strain evidence="1 2">PP31</strain>
    </source>
</reference>
<dbReference type="KEGG" id="dwd:DSCW_18070"/>
<name>A0A5K7Z152_9BACT</name>
<dbReference type="EMBL" id="AP021875">
    <property type="protein sequence ID" value="BBO74390.1"/>
    <property type="molecule type" value="Genomic_DNA"/>
</dbReference>
<accession>A0A5K7Z152</accession>
<evidence type="ECO:0000313" key="1">
    <source>
        <dbReference type="EMBL" id="BBO74390.1"/>
    </source>
</evidence>
<dbReference type="InterPro" id="IPR020288">
    <property type="entry name" value="Sheath_initiator"/>
</dbReference>
<dbReference type="Proteomes" id="UP000427769">
    <property type="component" value="Chromosome"/>
</dbReference>
<evidence type="ECO:0000313" key="2">
    <source>
        <dbReference type="Proteomes" id="UP000427769"/>
    </source>
</evidence>
<dbReference type="Pfam" id="PF10934">
    <property type="entry name" value="Sheath_initiator"/>
    <property type="match status" value="1"/>
</dbReference>
<organism evidence="1 2">
    <name type="scientific">Desulfosarcina widdelii</name>
    <dbReference type="NCBI Taxonomy" id="947919"/>
    <lineage>
        <taxon>Bacteria</taxon>
        <taxon>Pseudomonadati</taxon>
        <taxon>Thermodesulfobacteriota</taxon>
        <taxon>Desulfobacteria</taxon>
        <taxon>Desulfobacterales</taxon>
        <taxon>Desulfosarcinaceae</taxon>
        <taxon>Desulfosarcina</taxon>
    </lineage>
</organism>
<dbReference type="AlphaFoldDB" id="A0A5K7Z152"/>
<protein>
    <recommendedName>
        <fullName evidence="3">IraD/Gp25-like domain-containing protein</fullName>
    </recommendedName>
</protein>
<dbReference type="OrthoDB" id="9812969at2"/>